<protein>
    <submittedName>
        <fullName evidence="2">Chemotaxis protein CheY-P-specific phosphatase CheC</fullName>
    </submittedName>
</protein>
<dbReference type="EMBL" id="FWZT01000030">
    <property type="protein sequence ID" value="SMF76356.1"/>
    <property type="molecule type" value="Genomic_DNA"/>
</dbReference>
<evidence type="ECO:0000313" key="3">
    <source>
        <dbReference type="Proteomes" id="UP000192907"/>
    </source>
</evidence>
<dbReference type="AlphaFoldDB" id="A0A1Y6CN10"/>
<dbReference type="STRING" id="1513793.SAMN06296036_13022"/>
<gene>
    <name evidence="2" type="ORF">SAMN06296036_13022</name>
</gene>
<dbReference type="InterPro" id="IPR028976">
    <property type="entry name" value="CheC-like_sf"/>
</dbReference>
<dbReference type="Proteomes" id="UP000192907">
    <property type="component" value="Unassembled WGS sequence"/>
</dbReference>
<keyword evidence="3" id="KW-1185">Reference proteome</keyword>
<keyword evidence="1" id="KW-0145">Chemotaxis</keyword>
<dbReference type="GO" id="GO:0006935">
    <property type="term" value="P:chemotaxis"/>
    <property type="evidence" value="ECO:0007669"/>
    <property type="project" value="UniProtKB-KW"/>
</dbReference>
<name>A0A1Y6CN10_9BACT</name>
<evidence type="ECO:0000313" key="2">
    <source>
        <dbReference type="EMBL" id="SMF76356.1"/>
    </source>
</evidence>
<dbReference type="Gene3D" id="3.40.1550.10">
    <property type="entry name" value="CheC-like"/>
    <property type="match status" value="1"/>
</dbReference>
<evidence type="ECO:0000256" key="1">
    <source>
        <dbReference type="ARBA" id="ARBA00022500"/>
    </source>
</evidence>
<proteinExistence type="predicted"/>
<dbReference type="SUPFAM" id="SSF103039">
    <property type="entry name" value="CheC-like"/>
    <property type="match status" value="1"/>
</dbReference>
<organism evidence="2 3">
    <name type="scientific">Pseudobacteriovorax antillogorgiicola</name>
    <dbReference type="NCBI Taxonomy" id="1513793"/>
    <lineage>
        <taxon>Bacteria</taxon>
        <taxon>Pseudomonadati</taxon>
        <taxon>Bdellovibrionota</taxon>
        <taxon>Oligoflexia</taxon>
        <taxon>Oligoflexales</taxon>
        <taxon>Pseudobacteriovoracaceae</taxon>
        <taxon>Pseudobacteriovorax</taxon>
    </lineage>
</organism>
<reference evidence="3" key="1">
    <citation type="submission" date="2017-04" db="EMBL/GenBank/DDBJ databases">
        <authorList>
            <person name="Varghese N."/>
            <person name="Submissions S."/>
        </authorList>
    </citation>
    <scope>NUCLEOTIDE SEQUENCE [LARGE SCALE GENOMIC DNA]</scope>
    <source>
        <strain evidence="3">RKEM611</strain>
    </source>
</reference>
<accession>A0A1Y6CN10</accession>
<sequence>MSKLSGYQKDYLYSLLQAGLHEVTHTIDEYLDLETNFSDVKFEELPELSVVDNDEESVSVHIVYKGTNIGEGACFLLKRDLKLLANQLSDGEDIGNKYEFMVDVAKEFTNLVCNRLLGIIDDQFSLTHSSCVPVYREPLKPIRGQMSEGPYGLLSTRLFIGATKISCQFNLVIRPLGLDSIVEKIPEPRNNDVKIA</sequence>
<dbReference type="RefSeq" id="WP_132325003.1">
    <property type="nucleotide sequence ID" value="NZ_FWZT01000030.1"/>
</dbReference>